<keyword evidence="7" id="KW-1185">Reference proteome</keyword>
<evidence type="ECO:0000256" key="1">
    <source>
        <dbReference type="ARBA" id="ARBA00022801"/>
    </source>
</evidence>
<comment type="caution">
    <text evidence="4">Lacks conserved residue(s) required for the propagation of feature annotation.</text>
</comment>
<evidence type="ECO:0000256" key="4">
    <source>
        <dbReference type="PROSITE-ProRule" id="PRU01161"/>
    </source>
</evidence>
<sequence>MLTTKQQKKIGLVVEGGGMKCAYNAGILDAFLDEGITFDYCIGVSGGSGNLASYLAGQRGRNLRFFTKHIHSPDYFGLRSLLKTGDLFGLKYIYGELTRREGEDPLDFPALMKNPSEYEVVVTNALTGAPEYYGRERMEQDDYRLIMASSAIPVACHPVELNGVPYFDGGLTDAIPVRRALEQGCEKLVVILSKNRDYVRKPQGMRRLYRRACRSYPNIVDAIERRHVVYNDNLKDVFSLEREGTAFVFAASEPIHVGTYSMKEDAERELYDLGLRDFSARKAELLEFLSI</sequence>
<dbReference type="SUPFAM" id="SSF52151">
    <property type="entry name" value="FabD/lysophospholipase-like"/>
    <property type="match status" value="1"/>
</dbReference>
<dbReference type="PANTHER" id="PTHR14226">
    <property type="entry name" value="NEUROPATHY TARGET ESTERASE/SWISS CHEESE D.MELANOGASTER"/>
    <property type="match status" value="1"/>
</dbReference>
<evidence type="ECO:0000313" key="7">
    <source>
        <dbReference type="Proteomes" id="UP001440599"/>
    </source>
</evidence>
<dbReference type="InterPro" id="IPR002641">
    <property type="entry name" value="PNPLA_dom"/>
</dbReference>
<dbReference type="Proteomes" id="UP001440599">
    <property type="component" value="Unassembled WGS sequence"/>
</dbReference>
<dbReference type="InterPro" id="IPR037483">
    <property type="entry name" value="YjjU-like"/>
</dbReference>
<dbReference type="InterPro" id="IPR016035">
    <property type="entry name" value="Acyl_Trfase/lysoPLipase"/>
</dbReference>
<dbReference type="Pfam" id="PF19890">
    <property type="entry name" value="DUF6363"/>
    <property type="match status" value="1"/>
</dbReference>
<organism evidence="6 7">
    <name type="scientific">Flavonifractor hominis</name>
    <dbReference type="NCBI Taxonomy" id="3133178"/>
    <lineage>
        <taxon>Bacteria</taxon>
        <taxon>Bacillati</taxon>
        <taxon>Bacillota</taxon>
        <taxon>Clostridia</taxon>
        <taxon>Eubacteriales</taxon>
        <taxon>Oscillospiraceae</taxon>
        <taxon>Flavonifractor</taxon>
    </lineage>
</organism>
<feature type="domain" description="PNPLA" evidence="5">
    <location>
        <begin position="12"/>
        <end position="181"/>
    </location>
</feature>
<dbReference type="Pfam" id="PF01734">
    <property type="entry name" value="Patatin"/>
    <property type="match status" value="1"/>
</dbReference>
<gene>
    <name evidence="6" type="ORF">WMO45_12005</name>
</gene>
<dbReference type="RefSeq" id="WP_349141028.1">
    <property type="nucleotide sequence ID" value="NZ_JBBMFT010000010.1"/>
</dbReference>
<feature type="active site" description="Proton acceptor" evidence="4">
    <location>
        <position position="168"/>
    </location>
</feature>
<keyword evidence="2 4" id="KW-0442">Lipid degradation</keyword>
<dbReference type="InterPro" id="IPR050301">
    <property type="entry name" value="NTE"/>
</dbReference>
<evidence type="ECO:0000256" key="3">
    <source>
        <dbReference type="ARBA" id="ARBA00023098"/>
    </source>
</evidence>
<proteinExistence type="predicted"/>
<keyword evidence="1 4" id="KW-0378">Hydrolase</keyword>
<feature type="active site" description="Nucleophile" evidence="4">
    <location>
        <position position="45"/>
    </location>
</feature>
<keyword evidence="3 4" id="KW-0443">Lipid metabolism</keyword>
<accession>A0ABV1ERL2</accession>
<comment type="caution">
    <text evidence="6">The sequence shown here is derived from an EMBL/GenBank/DDBJ whole genome shotgun (WGS) entry which is preliminary data.</text>
</comment>
<dbReference type="PANTHER" id="PTHR14226:SF25">
    <property type="entry name" value="PHOSPHOESTERASE"/>
    <property type="match status" value="1"/>
</dbReference>
<name>A0ABV1ERL2_9FIRM</name>
<dbReference type="PROSITE" id="PS51635">
    <property type="entry name" value="PNPLA"/>
    <property type="match status" value="1"/>
</dbReference>
<dbReference type="CDD" id="cd07208">
    <property type="entry name" value="Pat_hypo_Ecoli_yjju_like"/>
    <property type="match status" value="1"/>
</dbReference>
<dbReference type="EMBL" id="JBBMFT010000010">
    <property type="protein sequence ID" value="MEQ2457244.1"/>
    <property type="molecule type" value="Genomic_DNA"/>
</dbReference>
<dbReference type="InterPro" id="IPR045943">
    <property type="entry name" value="DUF6363"/>
</dbReference>
<evidence type="ECO:0000256" key="2">
    <source>
        <dbReference type="ARBA" id="ARBA00022963"/>
    </source>
</evidence>
<dbReference type="Gene3D" id="3.40.1090.10">
    <property type="entry name" value="Cytosolic phospholipase A2 catalytic domain"/>
    <property type="match status" value="2"/>
</dbReference>
<feature type="short sequence motif" description="GXSXG" evidence="4">
    <location>
        <begin position="43"/>
        <end position="47"/>
    </location>
</feature>
<protein>
    <submittedName>
        <fullName evidence="6">Patatin family protein</fullName>
    </submittedName>
</protein>
<reference evidence="6 7" key="1">
    <citation type="submission" date="2024-03" db="EMBL/GenBank/DDBJ databases">
        <title>Human intestinal bacterial collection.</title>
        <authorList>
            <person name="Pauvert C."/>
            <person name="Hitch T.C.A."/>
            <person name="Clavel T."/>
        </authorList>
    </citation>
    <scope>NUCLEOTIDE SEQUENCE [LARGE SCALE GENOMIC DNA]</scope>
    <source>
        <strain evidence="6 7">CLA-AP-H34</strain>
    </source>
</reference>
<evidence type="ECO:0000313" key="6">
    <source>
        <dbReference type="EMBL" id="MEQ2457244.1"/>
    </source>
</evidence>
<evidence type="ECO:0000259" key="5">
    <source>
        <dbReference type="PROSITE" id="PS51635"/>
    </source>
</evidence>
<feature type="short sequence motif" description="DGA/G" evidence="4">
    <location>
        <begin position="168"/>
        <end position="170"/>
    </location>
</feature>